<accession>X0YBW5</accession>
<reference evidence="1" key="1">
    <citation type="journal article" date="2014" name="Front. Microbiol.">
        <title>High frequency of phylogenetically diverse reductive dehalogenase-homologous genes in deep subseafloor sedimentary metagenomes.</title>
        <authorList>
            <person name="Kawai M."/>
            <person name="Futagami T."/>
            <person name="Toyoda A."/>
            <person name="Takaki Y."/>
            <person name="Nishi S."/>
            <person name="Hori S."/>
            <person name="Arai W."/>
            <person name="Tsubouchi T."/>
            <person name="Morono Y."/>
            <person name="Uchiyama I."/>
            <person name="Ito T."/>
            <person name="Fujiyama A."/>
            <person name="Inagaki F."/>
            <person name="Takami H."/>
        </authorList>
    </citation>
    <scope>NUCLEOTIDE SEQUENCE</scope>
    <source>
        <strain evidence="1">Expedition CK06-06</strain>
    </source>
</reference>
<protein>
    <submittedName>
        <fullName evidence="1">Uncharacterized protein</fullName>
    </submittedName>
</protein>
<sequence length="36" mass="4076">SVFKVMVRRTQPTQSAKVRIPIKSTKDLADTMILLC</sequence>
<comment type="caution">
    <text evidence="1">The sequence shown here is derived from an EMBL/GenBank/DDBJ whole genome shotgun (WGS) entry which is preliminary data.</text>
</comment>
<evidence type="ECO:0000313" key="1">
    <source>
        <dbReference type="EMBL" id="GAG53345.1"/>
    </source>
</evidence>
<organism evidence="1">
    <name type="scientific">marine sediment metagenome</name>
    <dbReference type="NCBI Taxonomy" id="412755"/>
    <lineage>
        <taxon>unclassified sequences</taxon>
        <taxon>metagenomes</taxon>
        <taxon>ecological metagenomes</taxon>
    </lineage>
</organism>
<proteinExistence type="predicted"/>
<dbReference type="EMBL" id="BARS01051138">
    <property type="protein sequence ID" value="GAG53345.1"/>
    <property type="molecule type" value="Genomic_DNA"/>
</dbReference>
<dbReference type="AlphaFoldDB" id="X0YBW5"/>
<name>X0YBW5_9ZZZZ</name>
<gene>
    <name evidence="1" type="ORF">S01H1_76222</name>
</gene>
<feature type="non-terminal residue" evidence="1">
    <location>
        <position position="1"/>
    </location>
</feature>